<dbReference type="InterPro" id="IPR011990">
    <property type="entry name" value="TPR-like_helical_dom_sf"/>
</dbReference>
<dbReference type="Gene3D" id="1.25.40.10">
    <property type="entry name" value="Tetratricopeptide repeat domain"/>
    <property type="match status" value="1"/>
</dbReference>
<keyword evidence="8" id="KW-1185">Reference proteome</keyword>
<sequence>MSLNQVYPEKNPEASKAAKVDIILVHGLNPRSREDTEHAMNTWTQSGRLWPKDDLPKILPDARISLYIYDSSAVYGGSQATFADKADELLETIRCDREDWEERPLILMGHSLGGILIEQALINARQNETYQHIYDATACLAFFGTPHEGGSGGMVRAGKTATKIALRLGFQQGDNIIETLDKGSMFTDILQNNFRHQFDNYRMVSFWGDRDEIVPRDSSRFGLSARCERIIELKADHHSVAAFGYSPKDEGNLRKVTSNVKWLYKEALGLVKNIQKRLDIAEKYRAIDTSTTSYRNKHWMVPLPMNDLFTGRSDLLCRIKKALYCDHTSVSDKQKRFVITGLGGQGKSEICLKVANEMRQQFWGVFWVNADNPSTAESDFIAIAKRFGETVKSVAGAVQVLASTEQTWLLILDNADNPKFDYQFYFPSGACGAVLMTSRISECKAYSRDAYEALDGLKEEDSKELLFKAAEIPEESRSSYSEEAKQIVQLLGSHTLALIQAGAYIARGYCQFREYPEVYRRQRKQPFQDSQPNQASSRYHDVYTTFEASAAILQLSESEAAKDALRLLEILSMLDFTFLPFQIFESAWNGGRAILNANGKETSSMIDLSRSHVRQSPSFLVADGEEWNPDRLNAARCLLISLSLVTRHNSPVGVSMHPLTHAWCKDRLGPKGQGVAWIAAGCVLANSRSELISWNTQRESLPPHIIKFLDIDFKTTLGFASETIVMPILLNCFQVLTDMQHYSDTNRALRRIFANLGTENLPLVEQCIKLQAEAMPANHPKRLDMQHVLALIYQNVGMLENAVKILEDVVQIEEEQLKEDDPSRLESMQALALAHDMNGQQKQAFDILEQVIKIRRKTLAPDDRDLLESQSVLAKVVERMSG</sequence>
<dbReference type="Gene3D" id="3.40.50.300">
    <property type="entry name" value="P-loop containing nucleotide triphosphate hydrolases"/>
    <property type="match status" value="1"/>
</dbReference>
<dbReference type="InterPro" id="IPR052374">
    <property type="entry name" value="SERAC1"/>
</dbReference>
<evidence type="ECO:0000313" key="8">
    <source>
        <dbReference type="Proteomes" id="UP000696280"/>
    </source>
</evidence>
<dbReference type="SUPFAM" id="SSF53474">
    <property type="entry name" value="alpha/beta-Hydrolases"/>
    <property type="match status" value="1"/>
</dbReference>
<dbReference type="PANTHER" id="PTHR48182">
    <property type="entry name" value="PROTEIN SERAC1"/>
    <property type="match status" value="1"/>
</dbReference>
<dbReference type="PANTHER" id="PTHR48182:SF2">
    <property type="entry name" value="PROTEIN SERAC1"/>
    <property type="match status" value="1"/>
</dbReference>
<gene>
    <name evidence="7" type="ORF">HYFRA_00011951</name>
</gene>
<dbReference type="InterPro" id="IPR027417">
    <property type="entry name" value="P-loop_NTPase"/>
</dbReference>
<dbReference type="Proteomes" id="UP000696280">
    <property type="component" value="Unassembled WGS sequence"/>
</dbReference>
<evidence type="ECO:0000256" key="6">
    <source>
        <dbReference type="ARBA" id="ARBA00023136"/>
    </source>
</evidence>
<comment type="caution">
    <text evidence="7">The sequence shown here is derived from an EMBL/GenBank/DDBJ whole genome shotgun (WGS) entry which is preliminary data.</text>
</comment>
<dbReference type="GO" id="GO:0016020">
    <property type="term" value="C:membrane"/>
    <property type="evidence" value="ECO:0007669"/>
    <property type="project" value="UniProtKB-SubCell"/>
</dbReference>
<dbReference type="SUPFAM" id="SSF48452">
    <property type="entry name" value="TPR-like"/>
    <property type="match status" value="1"/>
</dbReference>
<evidence type="ECO:0000256" key="5">
    <source>
        <dbReference type="ARBA" id="ARBA00023128"/>
    </source>
</evidence>
<dbReference type="SUPFAM" id="SSF52540">
    <property type="entry name" value="P-loop containing nucleoside triphosphate hydrolases"/>
    <property type="match status" value="1"/>
</dbReference>
<dbReference type="AlphaFoldDB" id="A0A9N9L2Q4"/>
<dbReference type="Pfam" id="PF13424">
    <property type="entry name" value="TPR_12"/>
    <property type="match status" value="1"/>
</dbReference>
<evidence type="ECO:0008006" key="9">
    <source>
        <dbReference type="Google" id="ProtNLM"/>
    </source>
</evidence>
<evidence type="ECO:0000313" key="7">
    <source>
        <dbReference type="EMBL" id="CAG8956640.1"/>
    </source>
</evidence>
<evidence type="ECO:0000256" key="1">
    <source>
        <dbReference type="ARBA" id="ARBA00004173"/>
    </source>
</evidence>
<dbReference type="EMBL" id="CAJVRL010000071">
    <property type="protein sequence ID" value="CAG8956640.1"/>
    <property type="molecule type" value="Genomic_DNA"/>
</dbReference>
<comment type="subcellular location">
    <subcellularLocation>
        <location evidence="2">Endoplasmic reticulum</location>
    </subcellularLocation>
    <subcellularLocation>
        <location evidence="3">Membrane</location>
    </subcellularLocation>
    <subcellularLocation>
        <location evidence="1">Mitochondrion</location>
    </subcellularLocation>
</comment>
<organism evidence="7 8">
    <name type="scientific">Hymenoscyphus fraxineus</name>
    <dbReference type="NCBI Taxonomy" id="746836"/>
    <lineage>
        <taxon>Eukaryota</taxon>
        <taxon>Fungi</taxon>
        <taxon>Dikarya</taxon>
        <taxon>Ascomycota</taxon>
        <taxon>Pezizomycotina</taxon>
        <taxon>Leotiomycetes</taxon>
        <taxon>Helotiales</taxon>
        <taxon>Helotiaceae</taxon>
        <taxon>Hymenoscyphus</taxon>
    </lineage>
</organism>
<accession>A0A9N9L2Q4</accession>
<dbReference type="GO" id="GO:0005783">
    <property type="term" value="C:endoplasmic reticulum"/>
    <property type="evidence" value="ECO:0007669"/>
    <property type="project" value="UniProtKB-SubCell"/>
</dbReference>
<keyword evidence="6" id="KW-0472">Membrane</keyword>
<dbReference type="Gene3D" id="3.40.50.1820">
    <property type="entry name" value="alpha/beta hydrolase"/>
    <property type="match status" value="1"/>
</dbReference>
<proteinExistence type="predicted"/>
<keyword evidence="5" id="KW-0496">Mitochondrion</keyword>
<dbReference type="GO" id="GO:0005739">
    <property type="term" value="C:mitochondrion"/>
    <property type="evidence" value="ECO:0007669"/>
    <property type="project" value="UniProtKB-SubCell"/>
</dbReference>
<evidence type="ECO:0000256" key="4">
    <source>
        <dbReference type="ARBA" id="ARBA00022824"/>
    </source>
</evidence>
<keyword evidence="4" id="KW-0256">Endoplasmic reticulum</keyword>
<evidence type="ECO:0000256" key="2">
    <source>
        <dbReference type="ARBA" id="ARBA00004240"/>
    </source>
</evidence>
<evidence type="ECO:0000256" key="3">
    <source>
        <dbReference type="ARBA" id="ARBA00004370"/>
    </source>
</evidence>
<dbReference type="OrthoDB" id="1658288at2759"/>
<name>A0A9N9L2Q4_9HELO</name>
<reference evidence="7" key="1">
    <citation type="submission" date="2021-07" db="EMBL/GenBank/DDBJ databases">
        <authorList>
            <person name="Durling M."/>
        </authorList>
    </citation>
    <scope>NUCLEOTIDE SEQUENCE</scope>
</reference>
<protein>
    <recommendedName>
        <fullName evidence="9">NB-ARC domain-containing protein</fullName>
    </recommendedName>
</protein>
<dbReference type="InterPro" id="IPR029058">
    <property type="entry name" value="AB_hydrolase_fold"/>
</dbReference>